<proteinExistence type="predicted"/>
<sequence>MKISITFDDKYEVQKFGSLIFIKEGKETYITSILNIIKNELVILLKDKSAHSIMFKDEESVEKFADFIQSVLEKKHKIISTKIDGLTIEIVKE</sequence>
<keyword evidence="2" id="KW-1185">Reference proteome</keyword>
<gene>
    <name evidence="1" type="ORF">NZNM25_11460</name>
</gene>
<dbReference type="RefSeq" id="WP_109876987.1">
    <property type="nucleotide sequence ID" value="NZ_AP026695.1"/>
</dbReference>
<protein>
    <submittedName>
        <fullName evidence="1">Uncharacterized protein</fullName>
    </submittedName>
</protein>
<dbReference type="AlphaFoldDB" id="A0A2S2KSC0"/>
<evidence type="ECO:0000313" key="2">
    <source>
        <dbReference type="Proteomes" id="UP000245829"/>
    </source>
</evidence>
<dbReference type="Proteomes" id="UP000245829">
    <property type="component" value="Unassembled WGS sequence"/>
</dbReference>
<evidence type="ECO:0000313" key="1">
    <source>
        <dbReference type="EMBL" id="GBH34355.1"/>
    </source>
</evidence>
<accession>A0A2S2KSC0</accession>
<dbReference type="EMBL" id="BGKI01000006">
    <property type="protein sequence ID" value="GBH34355.1"/>
    <property type="molecule type" value="Genomic_DNA"/>
</dbReference>
<dbReference type="GeneID" id="76208510"/>
<comment type="caution">
    <text evidence="1">The sequence shown here is derived from an EMBL/GenBank/DDBJ whole genome shotgun (WGS) entry which is preliminary data.</text>
</comment>
<reference evidence="1 2" key="1">
    <citation type="submission" date="2018-05" db="EMBL/GenBank/DDBJ databases">
        <title>genome sequencing of Nitrosopumilus sp. NM25.</title>
        <authorList>
            <person name="Mori K."/>
            <person name="Nakagawa T."/>
        </authorList>
    </citation>
    <scope>NUCLEOTIDE SEQUENCE [LARGE SCALE GENOMIC DNA]</scope>
    <source>
        <strain evidence="1 2">NM25</strain>
    </source>
</reference>
<dbReference type="OrthoDB" id="10573at2157"/>
<organism evidence="1 2">
    <name type="scientific">Nitrosopumilus zosterae</name>
    <dbReference type="NCBI Taxonomy" id="718286"/>
    <lineage>
        <taxon>Archaea</taxon>
        <taxon>Nitrososphaerota</taxon>
        <taxon>Nitrososphaeria</taxon>
        <taxon>Nitrosopumilales</taxon>
        <taxon>Nitrosopumilaceae</taxon>
        <taxon>Nitrosopumilus</taxon>
    </lineage>
</organism>
<name>A0A2S2KSC0_9ARCH</name>